<dbReference type="PROSITE" id="PS00297">
    <property type="entry name" value="HSP70_1"/>
    <property type="match status" value="1"/>
</dbReference>
<accession>A0ABP9XND9</accession>
<evidence type="ECO:0000256" key="3">
    <source>
        <dbReference type="RuleBase" id="RU003322"/>
    </source>
</evidence>
<dbReference type="CDD" id="cd10233">
    <property type="entry name" value="ASKHA_NBD_HSP70_HSPA1"/>
    <property type="match status" value="1"/>
</dbReference>
<dbReference type="PROSITE" id="PS01036">
    <property type="entry name" value="HSP70_3"/>
    <property type="match status" value="1"/>
</dbReference>
<evidence type="ECO:0000313" key="6">
    <source>
        <dbReference type="Proteomes" id="UP001476247"/>
    </source>
</evidence>
<dbReference type="InterPro" id="IPR043129">
    <property type="entry name" value="ATPase_NBD"/>
</dbReference>
<evidence type="ECO:0000256" key="1">
    <source>
        <dbReference type="ARBA" id="ARBA00022741"/>
    </source>
</evidence>
<dbReference type="InterPro" id="IPR029047">
    <property type="entry name" value="HSP70_peptide-bd_sf"/>
</dbReference>
<protein>
    <submittedName>
        <fullName evidence="5">Homospermidine synthase 1</fullName>
    </submittedName>
</protein>
<dbReference type="Gene3D" id="3.90.640.10">
    <property type="entry name" value="Actin, Chain A, domain 4"/>
    <property type="match status" value="1"/>
</dbReference>
<dbReference type="PANTHER" id="PTHR19375">
    <property type="entry name" value="HEAT SHOCK PROTEIN 70KDA"/>
    <property type="match status" value="1"/>
</dbReference>
<dbReference type="Proteomes" id="UP001476247">
    <property type="component" value="Unassembled WGS sequence"/>
</dbReference>
<dbReference type="Gene3D" id="3.30.30.30">
    <property type="match status" value="1"/>
</dbReference>
<organism evidence="5 6">
    <name type="scientific">Helicostylum pulchrum</name>
    <dbReference type="NCBI Taxonomy" id="562976"/>
    <lineage>
        <taxon>Eukaryota</taxon>
        <taxon>Fungi</taxon>
        <taxon>Fungi incertae sedis</taxon>
        <taxon>Mucoromycota</taxon>
        <taxon>Mucoromycotina</taxon>
        <taxon>Mucoromycetes</taxon>
        <taxon>Mucorales</taxon>
        <taxon>Mucorineae</taxon>
        <taxon>Mucoraceae</taxon>
        <taxon>Helicostylum</taxon>
    </lineage>
</organism>
<keyword evidence="1 3" id="KW-0547">Nucleotide-binding</keyword>
<dbReference type="InterPro" id="IPR029048">
    <property type="entry name" value="HSP70_C_sf"/>
</dbReference>
<evidence type="ECO:0000256" key="4">
    <source>
        <dbReference type="SAM" id="MobiDB-lite"/>
    </source>
</evidence>
<evidence type="ECO:0000256" key="2">
    <source>
        <dbReference type="ARBA" id="ARBA00022840"/>
    </source>
</evidence>
<dbReference type="SUPFAM" id="SSF53067">
    <property type="entry name" value="Actin-like ATPase domain"/>
    <property type="match status" value="2"/>
</dbReference>
<keyword evidence="6" id="KW-1185">Reference proteome</keyword>
<dbReference type="Gene3D" id="2.60.34.10">
    <property type="entry name" value="Substrate Binding Domain Of DNAk, Chain A, domain 1"/>
    <property type="match status" value="1"/>
</dbReference>
<dbReference type="InterPro" id="IPR013126">
    <property type="entry name" value="Hsp_70_fam"/>
</dbReference>
<comment type="caution">
    <text evidence="5">The sequence shown here is derived from an EMBL/GenBank/DDBJ whole genome shotgun (WGS) entry which is preliminary data.</text>
</comment>
<dbReference type="Gene3D" id="1.20.1270.10">
    <property type="match status" value="1"/>
</dbReference>
<dbReference type="Gene3D" id="3.30.420.40">
    <property type="match status" value="2"/>
</dbReference>
<dbReference type="SUPFAM" id="SSF100934">
    <property type="entry name" value="Heat shock protein 70kD (HSP70), C-terminal subdomain"/>
    <property type="match status" value="1"/>
</dbReference>
<gene>
    <name evidence="5" type="primary">HSS1_1</name>
    <name evidence="5" type="ORF">HPULCUR_001087</name>
</gene>
<dbReference type="PROSITE" id="PS00329">
    <property type="entry name" value="HSP70_2"/>
    <property type="match status" value="1"/>
</dbReference>
<reference evidence="5 6" key="1">
    <citation type="submission" date="2024-04" db="EMBL/GenBank/DDBJ databases">
        <title>genome sequences of Mucor flavus KT1a and Helicostylum pulchrum KT1b strains isolation_sourced from the surface of a dry-aged beef.</title>
        <authorList>
            <person name="Toyotome T."/>
            <person name="Hosono M."/>
            <person name="Torimaru M."/>
            <person name="Fukuda K."/>
            <person name="Mikami N."/>
        </authorList>
    </citation>
    <scope>NUCLEOTIDE SEQUENCE [LARGE SCALE GENOMIC DNA]</scope>
    <source>
        <strain evidence="5 6">KT1b</strain>
    </source>
</reference>
<sequence>MSKCAAVGIDLGTTYSCVGVWQNDRVEIIANDQGNRTTPSYVAFTDTERLIGDAAKNQVAMNPHNTVFDAKRMIGRRFADAEIQADMKHWPFKVVDKDAKPNIQVEFKGETKTFTPEEISSMILVKMKETSEAYLGGTVDSAVITVPAYFNDSQRQATKDSGAISGLNVLRIINEPTAAAIAYGLDKQSKAETNVLIFDLGGGTFDVSLLTIEDGIFEVKATAGDTHLGGEDFDNRLVDHFMQEFKRKYKKDIAGNARAIRRLRTACERAKRTLSSAAQTTIEIDSLFEGVDFYTSLTRARFEELNQDLFRKTMEPVEKVLRDSKIDKASVHDIVLVGGSTRIPKVQKMVSDFFNGKEPNKSINPDEAVAYGAAVQAAILTGNTSEKTDSLLLLDVAPLSLGIETAGGVMTPLIKRNTTVPTKKSEIFSTYADNQPGVLIQVFEGERARTKDNNILGKFELTGIPPAPRGVPQVEVTFDVDANGILNVSALDKTTGKSNKITITNDKGRLSKEDIERMVNDAEKYKAEDEAAAARIQAKNGLESYAYNLRNTLQEEKVATKLDASDKEKLDAAVKEAIEWLDNSHEASKEEYESRQKELEEVANPIMMKLYQSEGGAPGGAPGGFPGGAPGGAAPGGDGPTVEEVD</sequence>
<dbReference type="EMBL" id="BAABUJ010000005">
    <property type="protein sequence ID" value="GAA5795725.1"/>
    <property type="molecule type" value="Genomic_DNA"/>
</dbReference>
<dbReference type="SUPFAM" id="SSF100920">
    <property type="entry name" value="Heat shock protein 70kD (HSP70), peptide-binding domain"/>
    <property type="match status" value="1"/>
</dbReference>
<dbReference type="InterPro" id="IPR018181">
    <property type="entry name" value="Heat_shock_70_CS"/>
</dbReference>
<keyword evidence="2 3" id="KW-0067">ATP-binding</keyword>
<evidence type="ECO:0000313" key="5">
    <source>
        <dbReference type="EMBL" id="GAA5795725.1"/>
    </source>
</evidence>
<proteinExistence type="inferred from homology"/>
<dbReference type="Pfam" id="PF00012">
    <property type="entry name" value="HSP70"/>
    <property type="match status" value="1"/>
</dbReference>
<dbReference type="NCBIfam" id="NF001413">
    <property type="entry name" value="PRK00290.1"/>
    <property type="match status" value="1"/>
</dbReference>
<dbReference type="PRINTS" id="PR00301">
    <property type="entry name" value="HEATSHOCK70"/>
</dbReference>
<name>A0ABP9XND9_9FUNG</name>
<feature type="region of interest" description="Disordered" evidence="4">
    <location>
        <begin position="610"/>
        <end position="646"/>
    </location>
</feature>
<feature type="compositionally biased region" description="Gly residues" evidence="4">
    <location>
        <begin position="616"/>
        <end position="639"/>
    </location>
</feature>
<comment type="similarity">
    <text evidence="3">Belongs to the heat shock protein 70 family.</text>
</comment>